<organism evidence="1">
    <name type="scientific">Sphingobacterium sp. (strain 21)</name>
    <dbReference type="NCBI Taxonomy" id="743722"/>
    <lineage>
        <taxon>Bacteria</taxon>
        <taxon>Pseudomonadati</taxon>
        <taxon>Bacteroidota</taxon>
        <taxon>Sphingobacteriia</taxon>
        <taxon>Sphingobacteriales</taxon>
        <taxon>Sphingobacteriaceae</taxon>
        <taxon>Sphingobacterium</taxon>
    </lineage>
</organism>
<proteinExistence type="predicted"/>
<evidence type="ECO:0000313" key="1">
    <source>
        <dbReference type="EMBL" id="ADZ80315.1"/>
    </source>
</evidence>
<dbReference type="HOGENOM" id="CLU_2994392_0_0_10"/>
<dbReference type="PATRIC" id="fig|743722.3.peg.4036"/>
<protein>
    <submittedName>
        <fullName evidence="1">Uncharacterized protein</fullName>
    </submittedName>
</protein>
<dbReference type="AlphaFoldDB" id="F4C5Y6"/>
<dbReference type="STRING" id="743722.Sph21_3779"/>
<sequence length="57" mass="6613">MIIHLLHKQYEKKSVDVAFFVAMKINQGVATFYYCPKKGSPLFTSLYKLLSPFLIFP</sequence>
<gene>
    <name evidence="1" type="ordered locus">Sph21_3779</name>
</gene>
<accession>F4C5Y6</accession>
<reference evidence="1" key="1">
    <citation type="submission" date="2011-03" db="EMBL/GenBank/DDBJ databases">
        <title>Complete sequence of Sphingobacterium sp. 21.</title>
        <authorList>
            <consortium name="US DOE Joint Genome Institute"/>
            <person name="Lucas S."/>
            <person name="Copeland A."/>
            <person name="Lapidus A."/>
            <person name="Cheng J.-F."/>
            <person name="Goodwin L."/>
            <person name="Pitluck S."/>
            <person name="Davenport K."/>
            <person name="Detter J.C."/>
            <person name="Han C."/>
            <person name="Tapia R."/>
            <person name="Land M."/>
            <person name="Hauser L."/>
            <person name="Kyrpides N."/>
            <person name="Ivanova N."/>
            <person name="Ovchinnikova G."/>
            <person name="Pagani I."/>
            <person name="Siebers A.K."/>
            <person name="Allgaier M."/>
            <person name="Thelen M.P."/>
            <person name="Hugenholtz P."/>
            <person name="Woyke T."/>
        </authorList>
    </citation>
    <scope>NUCLEOTIDE SEQUENCE</scope>
    <source>
        <strain evidence="1">21</strain>
    </source>
</reference>
<dbReference type="KEGG" id="shg:Sph21_3779"/>
<name>F4C5Y6_SPHS2</name>
<dbReference type="EMBL" id="CP002584">
    <property type="protein sequence ID" value="ADZ80315.1"/>
    <property type="molecule type" value="Genomic_DNA"/>
</dbReference>